<dbReference type="Proteomes" id="UP000823399">
    <property type="component" value="Unassembled WGS sequence"/>
</dbReference>
<feature type="compositionally biased region" description="Basic and acidic residues" evidence="1">
    <location>
        <begin position="109"/>
        <end position="132"/>
    </location>
</feature>
<dbReference type="GeneID" id="64691187"/>
<comment type="caution">
    <text evidence="2">The sequence shown here is derived from an EMBL/GenBank/DDBJ whole genome shotgun (WGS) entry which is preliminary data.</text>
</comment>
<name>A0A9P7EVA6_9AGAM</name>
<dbReference type="AlphaFoldDB" id="A0A9P7EVA6"/>
<dbReference type="EMBL" id="JABBWM010000102">
    <property type="protein sequence ID" value="KAG2090618.1"/>
    <property type="molecule type" value="Genomic_DNA"/>
</dbReference>
<proteinExistence type="predicted"/>
<feature type="region of interest" description="Disordered" evidence="1">
    <location>
        <begin position="81"/>
        <end position="136"/>
    </location>
</feature>
<reference evidence="2" key="1">
    <citation type="journal article" date="2020" name="New Phytol.">
        <title>Comparative genomics reveals dynamic genome evolution in host specialist ectomycorrhizal fungi.</title>
        <authorList>
            <person name="Lofgren L.A."/>
            <person name="Nguyen N.H."/>
            <person name="Vilgalys R."/>
            <person name="Ruytinx J."/>
            <person name="Liao H.L."/>
            <person name="Branco S."/>
            <person name="Kuo A."/>
            <person name="LaButti K."/>
            <person name="Lipzen A."/>
            <person name="Andreopoulos W."/>
            <person name="Pangilinan J."/>
            <person name="Riley R."/>
            <person name="Hundley H."/>
            <person name="Na H."/>
            <person name="Barry K."/>
            <person name="Grigoriev I.V."/>
            <person name="Stajich J.E."/>
            <person name="Kennedy P.G."/>
        </authorList>
    </citation>
    <scope>NUCLEOTIDE SEQUENCE</scope>
    <source>
        <strain evidence="2">FC423</strain>
    </source>
</reference>
<gene>
    <name evidence="2" type="ORF">F5147DRAFT_26419</name>
</gene>
<sequence>MQKSTASPSAAVQSTDNDCVTSQRNTIKQTTAQTHTLICGRAGCPVVFVYGVGTDWPTVNCLINDHSSVCRGGFYGLSHSPPRCDTQDAQQTMSPPQLAPESLGVDNSNRNDKVIAGGSERRKKEDQRKQELENDEYTEDVQPISVRCRGCRKAISLDKRSRYYPGLWVKHRGKCPGILKIETYNKLTRRRDWFCPSNTERRPLAASSFAFDASGEDSDEDEYEDAYEVMGFSTSDVRFLHDCWEKGER</sequence>
<accession>A0A9P7EVA6</accession>
<dbReference type="OrthoDB" id="2855464at2759"/>
<organism evidence="2 3">
    <name type="scientific">Suillus discolor</name>
    <dbReference type="NCBI Taxonomy" id="1912936"/>
    <lineage>
        <taxon>Eukaryota</taxon>
        <taxon>Fungi</taxon>
        <taxon>Dikarya</taxon>
        <taxon>Basidiomycota</taxon>
        <taxon>Agaricomycotina</taxon>
        <taxon>Agaricomycetes</taxon>
        <taxon>Agaricomycetidae</taxon>
        <taxon>Boletales</taxon>
        <taxon>Suillineae</taxon>
        <taxon>Suillaceae</taxon>
        <taxon>Suillus</taxon>
    </lineage>
</organism>
<keyword evidence="3" id="KW-1185">Reference proteome</keyword>
<dbReference type="RefSeq" id="XP_041286275.1">
    <property type="nucleotide sequence ID" value="XM_041428928.1"/>
</dbReference>
<evidence type="ECO:0000313" key="3">
    <source>
        <dbReference type="Proteomes" id="UP000823399"/>
    </source>
</evidence>
<protein>
    <submittedName>
        <fullName evidence="2">Uncharacterized protein</fullName>
    </submittedName>
</protein>
<evidence type="ECO:0000256" key="1">
    <source>
        <dbReference type="SAM" id="MobiDB-lite"/>
    </source>
</evidence>
<evidence type="ECO:0000313" key="2">
    <source>
        <dbReference type="EMBL" id="KAG2090618.1"/>
    </source>
</evidence>